<proteinExistence type="predicted"/>
<evidence type="ECO:0000256" key="2">
    <source>
        <dbReference type="SAM" id="Phobius"/>
    </source>
</evidence>
<dbReference type="Proteomes" id="UP000053372">
    <property type="component" value="Unassembled WGS sequence"/>
</dbReference>
<evidence type="ECO:0000313" key="4">
    <source>
        <dbReference type="EMBL" id="KST64457.1"/>
    </source>
</evidence>
<dbReference type="AlphaFoldDB" id="A0A0V7ZIM8"/>
<feature type="transmembrane region" description="Helical" evidence="2">
    <location>
        <begin position="157"/>
        <end position="177"/>
    </location>
</feature>
<evidence type="ECO:0000313" key="5">
    <source>
        <dbReference type="EMBL" id="KST67786.1"/>
    </source>
</evidence>
<feature type="region of interest" description="Disordered" evidence="1">
    <location>
        <begin position="531"/>
        <end position="569"/>
    </location>
</feature>
<dbReference type="EMBL" id="LMTZ01000085">
    <property type="protein sequence ID" value="KST67786.1"/>
    <property type="molecule type" value="Genomic_DNA"/>
</dbReference>
<feature type="transmembrane region" description="Helical" evidence="2">
    <location>
        <begin position="74"/>
        <end position="95"/>
    </location>
</feature>
<keyword evidence="2" id="KW-0812">Transmembrane</keyword>
<feature type="transmembrane region" description="Helical" evidence="2">
    <location>
        <begin position="360"/>
        <end position="380"/>
    </location>
</feature>
<feature type="transmembrane region" description="Helical" evidence="2">
    <location>
        <begin position="12"/>
        <end position="30"/>
    </location>
</feature>
<evidence type="ECO:0000259" key="3">
    <source>
        <dbReference type="Pfam" id="PF12801"/>
    </source>
</evidence>
<name>A0A0V7ZIM8_9CYAN</name>
<dbReference type="RefSeq" id="WP_058183639.1">
    <property type="nucleotide sequence ID" value="NZ_LMTZ01000085.1"/>
</dbReference>
<dbReference type="InterPro" id="IPR017896">
    <property type="entry name" value="4Fe4S_Fe-S-bd"/>
</dbReference>
<feature type="domain" description="4Fe-4S ferredoxin-type" evidence="3">
    <location>
        <begin position="162"/>
        <end position="196"/>
    </location>
</feature>
<reference evidence="4 6" key="1">
    <citation type="journal article" date="2015" name="Genome Announc.">
        <title>Draft Genome of the Euendolithic (true boring) Cyanobacterium Mastigocoleus testarum strain BC008.</title>
        <authorList>
            <person name="Guida B.S."/>
            <person name="Garcia-Pichel F."/>
        </authorList>
    </citation>
    <scope>NUCLEOTIDE SEQUENCE [LARGE SCALE GENOMIC DNA]</scope>
    <source>
        <strain evidence="4 6">BC008</strain>
    </source>
</reference>
<organism evidence="4 6">
    <name type="scientific">Mastigocoleus testarum BC008</name>
    <dbReference type="NCBI Taxonomy" id="371196"/>
    <lineage>
        <taxon>Bacteria</taxon>
        <taxon>Bacillati</taxon>
        <taxon>Cyanobacteriota</taxon>
        <taxon>Cyanophyceae</taxon>
        <taxon>Nostocales</taxon>
        <taxon>Hapalosiphonaceae</taxon>
        <taxon>Mastigocoleus</taxon>
    </lineage>
</organism>
<dbReference type="OrthoDB" id="8360592at2"/>
<keyword evidence="2" id="KW-0472">Membrane</keyword>
<dbReference type="Pfam" id="PF12801">
    <property type="entry name" value="Fer4_5"/>
    <property type="match status" value="1"/>
</dbReference>
<feature type="transmembrane region" description="Helical" evidence="2">
    <location>
        <begin position="134"/>
        <end position="151"/>
    </location>
</feature>
<protein>
    <recommendedName>
        <fullName evidence="3">4Fe-4S ferredoxin-type domain-containing protein</fullName>
    </recommendedName>
</protein>
<feature type="transmembrane region" description="Helical" evidence="2">
    <location>
        <begin position="319"/>
        <end position="340"/>
    </location>
</feature>
<gene>
    <name evidence="4" type="ORF">BC008_17665</name>
    <name evidence="5" type="ORF">BC008_44385</name>
</gene>
<keyword evidence="6" id="KW-1185">Reference proteome</keyword>
<feature type="transmembrane region" description="Helical" evidence="2">
    <location>
        <begin position="392"/>
        <end position="409"/>
    </location>
</feature>
<comment type="caution">
    <text evidence="4">The sequence shown here is derived from an EMBL/GenBank/DDBJ whole genome shotgun (WGS) entry which is preliminary data.</text>
</comment>
<feature type="transmembrane region" description="Helical" evidence="2">
    <location>
        <begin position="261"/>
        <end position="279"/>
    </location>
</feature>
<dbReference type="EMBL" id="LMTZ01000121">
    <property type="protein sequence ID" value="KST64457.1"/>
    <property type="molecule type" value="Genomic_DNA"/>
</dbReference>
<evidence type="ECO:0000256" key="1">
    <source>
        <dbReference type="SAM" id="MobiDB-lite"/>
    </source>
</evidence>
<accession>A0A0V7ZIM8</accession>
<sequence>MLSKASEKTMHAIRWVLVIGWTLLIVSLFYDPISQYLTEPSNLLSPLRDLQLSDDPPIKVFVQGKELIQNAYPIGARIFWGMVVPSAVMIVLVFGHETWRRICPLYFFSQIPRALGLKSKLDISQNKWLTRNHLYVQFAYLFVGLNFRILFINSTRWALASWFLLSIFSAILIVFLYGGRSWCHYVCPFGLVQTVFTGPAGLLGSDASSAPPRSITQSMCREIDKKTAKEKSACVACKSNCMDINAENSYWSDLKKPGRRFIQYGYLGLAIGYFVYYGLYAGNFDYYFSGAWTHEENQLGTLFDPGFYIFERAINIPKILAVPLTLGFFVIAVYLLCSKLEKVYRAHLRRRHPNISSEQVLHRSLSICTFIAFNAFFIYGGRPELLRFPSEVNLVFNGFVILVSTLWLAKTWGRSSEQYQRDTLIYSFRRQLKKLPIDISRFLKGRSLDDLTSNELFILTAVLPQFQRRDRLQVYKEILRETLTQGNITPQNTFEVLRELRQQLALNDDEHYSVLSNLTQEEPSTVYPVPSQQVTTVLRPKKLSDSPKKVQATPAKTEIRAKRRPPKNN</sequence>
<evidence type="ECO:0000313" key="6">
    <source>
        <dbReference type="Proteomes" id="UP000053372"/>
    </source>
</evidence>
<keyword evidence="2" id="KW-1133">Transmembrane helix</keyword>